<gene>
    <name evidence="1" type="ORF">L1987_31917</name>
</gene>
<organism evidence="1 2">
    <name type="scientific">Smallanthus sonchifolius</name>
    <dbReference type="NCBI Taxonomy" id="185202"/>
    <lineage>
        <taxon>Eukaryota</taxon>
        <taxon>Viridiplantae</taxon>
        <taxon>Streptophyta</taxon>
        <taxon>Embryophyta</taxon>
        <taxon>Tracheophyta</taxon>
        <taxon>Spermatophyta</taxon>
        <taxon>Magnoliopsida</taxon>
        <taxon>eudicotyledons</taxon>
        <taxon>Gunneridae</taxon>
        <taxon>Pentapetalae</taxon>
        <taxon>asterids</taxon>
        <taxon>campanulids</taxon>
        <taxon>Asterales</taxon>
        <taxon>Asteraceae</taxon>
        <taxon>Asteroideae</taxon>
        <taxon>Heliantheae alliance</taxon>
        <taxon>Millerieae</taxon>
        <taxon>Smallanthus</taxon>
    </lineage>
</organism>
<reference evidence="1 2" key="2">
    <citation type="journal article" date="2022" name="Mol. Ecol. Resour.">
        <title>The genomes of chicory, endive, great burdock and yacon provide insights into Asteraceae paleo-polyploidization history and plant inulin production.</title>
        <authorList>
            <person name="Fan W."/>
            <person name="Wang S."/>
            <person name="Wang H."/>
            <person name="Wang A."/>
            <person name="Jiang F."/>
            <person name="Liu H."/>
            <person name="Zhao H."/>
            <person name="Xu D."/>
            <person name="Zhang Y."/>
        </authorList>
    </citation>
    <scope>NUCLEOTIDE SEQUENCE [LARGE SCALE GENOMIC DNA]</scope>
    <source>
        <strain evidence="2">cv. Yunnan</strain>
        <tissue evidence="1">Leaves</tissue>
    </source>
</reference>
<evidence type="ECO:0000313" key="1">
    <source>
        <dbReference type="EMBL" id="KAI3803755.1"/>
    </source>
</evidence>
<name>A0ACB9I8B9_9ASTR</name>
<evidence type="ECO:0000313" key="2">
    <source>
        <dbReference type="Proteomes" id="UP001056120"/>
    </source>
</evidence>
<dbReference type="EMBL" id="CM042027">
    <property type="protein sequence ID" value="KAI3803755.1"/>
    <property type="molecule type" value="Genomic_DNA"/>
</dbReference>
<comment type="caution">
    <text evidence="1">The sequence shown here is derived from an EMBL/GenBank/DDBJ whole genome shotgun (WGS) entry which is preliminary data.</text>
</comment>
<reference evidence="2" key="1">
    <citation type="journal article" date="2022" name="Mol. Ecol. Resour.">
        <title>The genomes of chicory, endive, great burdock and yacon provide insights into Asteraceae palaeo-polyploidization history and plant inulin production.</title>
        <authorList>
            <person name="Fan W."/>
            <person name="Wang S."/>
            <person name="Wang H."/>
            <person name="Wang A."/>
            <person name="Jiang F."/>
            <person name="Liu H."/>
            <person name="Zhao H."/>
            <person name="Xu D."/>
            <person name="Zhang Y."/>
        </authorList>
    </citation>
    <scope>NUCLEOTIDE SEQUENCE [LARGE SCALE GENOMIC DNA]</scope>
    <source>
        <strain evidence="2">cv. Yunnan</strain>
    </source>
</reference>
<sequence length="212" mass="23752">MSNSNQPQPPVAAPPQGSFNSFIAFYLISFLLDSIAKDFEFIIVRLTNKIKDQPLIAIGYPEEGHAKGIYPPPEGYGPPGGYPPQGYPTPGYPPQGYPPQGYPPHGYPQGYPPHGYPPQGYQSHGYPPQPHYTLHYVPPQQHKPDNSFMEGCLVQDRDPKSIKAVQFCFITASLNKHELFLPNSTDVEASEDHSFITDLSTHQFINKRFLLW</sequence>
<dbReference type="Proteomes" id="UP001056120">
    <property type="component" value="Linkage Group LG10"/>
</dbReference>
<protein>
    <submittedName>
        <fullName evidence="1">Uncharacterized protein</fullName>
    </submittedName>
</protein>
<accession>A0ACB9I8B9</accession>
<keyword evidence="2" id="KW-1185">Reference proteome</keyword>
<proteinExistence type="predicted"/>